<evidence type="ECO:0000313" key="2">
    <source>
        <dbReference type="RefSeq" id="XP_012945529.1"/>
    </source>
</evidence>
<evidence type="ECO:0000313" key="1">
    <source>
        <dbReference type="Proteomes" id="UP000694888"/>
    </source>
</evidence>
<reference evidence="2" key="1">
    <citation type="submission" date="2025-08" db="UniProtKB">
        <authorList>
            <consortium name="RefSeq"/>
        </authorList>
    </citation>
    <scope>IDENTIFICATION</scope>
</reference>
<organism evidence="1 2">
    <name type="scientific">Aplysia californica</name>
    <name type="common">California sea hare</name>
    <dbReference type="NCBI Taxonomy" id="6500"/>
    <lineage>
        <taxon>Eukaryota</taxon>
        <taxon>Metazoa</taxon>
        <taxon>Spiralia</taxon>
        <taxon>Lophotrochozoa</taxon>
        <taxon>Mollusca</taxon>
        <taxon>Gastropoda</taxon>
        <taxon>Heterobranchia</taxon>
        <taxon>Euthyneura</taxon>
        <taxon>Tectipleura</taxon>
        <taxon>Aplysiida</taxon>
        <taxon>Aplysioidea</taxon>
        <taxon>Aplysiidae</taxon>
        <taxon>Aplysia</taxon>
    </lineage>
</organism>
<accession>A0ABM1ADD0</accession>
<gene>
    <name evidence="2" type="primary">LOC106013686</name>
</gene>
<dbReference type="Proteomes" id="UP000694888">
    <property type="component" value="Unplaced"/>
</dbReference>
<keyword evidence="1" id="KW-1185">Reference proteome</keyword>
<dbReference type="GeneID" id="106013686"/>
<dbReference type="RefSeq" id="XP_012945529.1">
    <property type="nucleotide sequence ID" value="XM_013090075.1"/>
</dbReference>
<name>A0ABM1ADD0_APLCA</name>
<protein>
    <submittedName>
        <fullName evidence="2">Uncharacterized protein LOC106013686</fullName>
    </submittedName>
</protein>
<proteinExistence type="predicted"/>
<sequence length="192" mass="21682">MASSLARYRRILKPTAETVRCTYTESLEDTEADRYPTFTKNLYFSIFPPPVADHRLDDDRECDHTDLLKPLGHLGSGRLGKTCTAMRKDMTPYPCSVVPKPDIRRVVAVTKMDSNQVDYIDAVRALEPFSLSDKIRSPFLCRVLLSFRSKQPFQIGSDSGEGAQRGFKDSDGGLQMRMEIRGRCGLLIRNSN</sequence>